<evidence type="ECO:0000313" key="2">
    <source>
        <dbReference type="Proteomes" id="UP000517916"/>
    </source>
</evidence>
<comment type="caution">
    <text evidence="1">The sequence shown here is derived from an EMBL/GenBank/DDBJ whole genome shotgun (WGS) entry which is preliminary data.</text>
</comment>
<sequence length="277" mass="29596">MSGTALTAARRSAYTGEPAARAGSAMGAGDSHGLDTCSSGQRRLRALFALLLCNQGAGQDHPLDGWELDFSVVDFVTYSPEPHGLVVLTSAPHVLAETCLVQTEQPRRSGLPGLRPLNADQHGRWFRFRHVPTRTLLRIASAEGAGATRPQVPIAWEIASRAWDLHPAEQHMLDVVPPVHRDAEELLAGLLVRLGTNDPDGRWRVGGVAGSGHWTSLWGRGRHWTLTCREAELVAGLTAALCGPEIGMAGTVVLESDATSTLVGHREATLRLIGPTG</sequence>
<dbReference type="Proteomes" id="UP000517916">
    <property type="component" value="Unassembled WGS sequence"/>
</dbReference>
<keyword evidence="2" id="KW-1185">Reference proteome</keyword>
<organism evidence="1 2">
    <name type="scientific">Kutzneria viridogrisea</name>
    <dbReference type="NCBI Taxonomy" id="47990"/>
    <lineage>
        <taxon>Bacteria</taxon>
        <taxon>Bacillati</taxon>
        <taxon>Actinomycetota</taxon>
        <taxon>Actinomycetes</taxon>
        <taxon>Pseudonocardiales</taxon>
        <taxon>Pseudonocardiaceae</taxon>
        <taxon>Kutzneria</taxon>
    </lineage>
</organism>
<proteinExistence type="predicted"/>
<evidence type="ECO:0000313" key="1">
    <source>
        <dbReference type="EMBL" id="MBA8927211.1"/>
    </source>
</evidence>
<dbReference type="RefSeq" id="WP_025355608.1">
    <property type="nucleotide sequence ID" value="NZ_BAAABQ010000057.1"/>
</dbReference>
<accession>A0ABR6BJY4</accession>
<protein>
    <submittedName>
        <fullName evidence="1">Uncharacterized protein</fullName>
    </submittedName>
</protein>
<dbReference type="EMBL" id="JACJID010000003">
    <property type="protein sequence ID" value="MBA8927211.1"/>
    <property type="molecule type" value="Genomic_DNA"/>
</dbReference>
<gene>
    <name evidence="1" type="ORF">BC739_004417</name>
</gene>
<name>A0ABR6BJY4_9PSEU</name>
<reference evidence="1 2" key="1">
    <citation type="submission" date="2020-08" db="EMBL/GenBank/DDBJ databases">
        <title>Genomic Encyclopedia of Archaeal and Bacterial Type Strains, Phase II (KMG-II): from individual species to whole genera.</title>
        <authorList>
            <person name="Goeker M."/>
        </authorList>
    </citation>
    <scope>NUCLEOTIDE SEQUENCE [LARGE SCALE GENOMIC DNA]</scope>
    <source>
        <strain evidence="1 2">DSM 43850</strain>
    </source>
</reference>